<dbReference type="Pfam" id="PF00078">
    <property type="entry name" value="RVT_1"/>
    <property type="match status" value="1"/>
</dbReference>
<dbReference type="SUPFAM" id="SSF56672">
    <property type="entry name" value="DNA/RNA polymerases"/>
    <property type="match status" value="1"/>
</dbReference>
<dbReference type="Proteomes" id="UP000019140">
    <property type="component" value="Unassembled WGS sequence"/>
</dbReference>
<gene>
    <name evidence="2" type="ORF">ETSY2_46305</name>
</gene>
<sequence length="185" mass="21624">YWEHRKGLSLGCPLSPVIGAFYLTELDEELERLGCFWVRFMDDITVLTPTRWTLRKAVRVLNRVLTRLKLAKHPDKTFIGRIAKGFDWLGYHLRPRSLRVAAKTLAHFVARACRLYEQEPVGPSSGLDVYMRRWWQWARGGIYISVDIPYPLRLTTPPIYAARAFRFIQLRHPLPQSLRASRGFD</sequence>
<keyword evidence="3" id="KW-1185">Reference proteome</keyword>
<evidence type="ECO:0000313" key="3">
    <source>
        <dbReference type="Proteomes" id="UP000019140"/>
    </source>
</evidence>
<accession>W4LGM1</accession>
<dbReference type="EMBL" id="AZHX01002175">
    <property type="protein sequence ID" value="ETW96486.1"/>
    <property type="molecule type" value="Genomic_DNA"/>
</dbReference>
<organism evidence="2 3">
    <name type="scientific">Candidatus Entotheonella gemina</name>
    <dbReference type="NCBI Taxonomy" id="1429439"/>
    <lineage>
        <taxon>Bacteria</taxon>
        <taxon>Pseudomonadati</taxon>
        <taxon>Nitrospinota/Tectimicrobiota group</taxon>
        <taxon>Candidatus Tectimicrobiota</taxon>
        <taxon>Candidatus Entotheonellia</taxon>
        <taxon>Candidatus Entotheonellales</taxon>
        <taxon>Candidatus Entotheonellaceae</taxon>
        <taxon>Candidatus Entotheonella</taxon>
    </lineage>
</organism>
<name>W4LGM1_9BACT</name>
<feature type="non-terminal residue" evidence="2">
    <location>
        <position position="1"/>
    </location>
</feature>
<dbReference type="HOGENOM" id="CLU_1457348_0_0_7"/>
<feature type="domain" description="Reverse transcriptase" evidence="1">
    <location>
        <begin position="1"/>
        <end position="93"/>
    </location>
</feature>
<dbReference type="PROSITE" id="PS50878">
    <property type="entry name" value="RT_POL"/>
    <property type="match status" value="1"/>
</dbReference>
<dbReference type="AlphaFoldDB" id="W4LGM1"/>
<proteinExistence type="predicted"/>
<dbReference type="InterPro" id="IPR000477">
    <property type="entry name" value="RT_dom"/>
</dbReference>
<dbReference type="InterPro" id="IPR043502">
    <property type="entry name" value="DNA/RNA_pol_sf"/>
</dbReference>
<evidence type="ECO:0000313" key="2">
    <source>
        <dbReference type="EMBL" id="ETW96486.1"/>
    </source>
</evidence>
<reference evidence="2 3" key="1">
    <citation type="journal article" date="2014" name="Nature">
        <title>An environmental bacterial taxon with a large and distinct metabolic repertoire.</title>
        <authorList>
            <person name="Wilson M.C."/>
            <person name="Mori T."/>
            <person name="Ruckert C."/>
            <person name="Uria A.R."/>
            <person name="Helf M.J."/>
            <person name="Takada K."/>
            <person name="Gernert C."/>
            <person name="Steffens U.A."/>
            <person name="Heycke N."/>
            <person name="Schmitt S."/>
            <person name="Rinke C."/>
            <person name="Helfrich E.J."/>
            <person name="Brachmann A.O."/>
            <person name="Gurgui C."/>
            <person name="Wakimoto T."/>
            <person name="Kracht M."/>
            <person name="Crusemann M."/>
            <person name="Hentschel U."/>
            <person name="Abe I."/>
            <person name="Matsunaga S."/>
            <person name="Kalinowski J."/>
            <person name="Takeyama H."/>
            <person name="Piel J."/>
        </authorList>
    </citation>
    <scope>NUCLEOTIDE SEQUENCE [LARGE SCALE GENOMIC DNA]</scope>
    <source>
        <strain evidence="3">TSY2</strain>
    </source>
</reference>
<comment type="caution">
    <text evidence="2">The sequence shown here is derived from an EMBL/GenBank/DDBJ whole genome shotgun (WGS) entry which is preliminary data.</text>
</comment>
<protein>
    <recommendedName>
        <fullName evidence="1">Reverse transcriptase domain-containing protein</fullName>
    </recommendedName>
</protein>
<evidence type="ECO:0000259" key="1">
    <source>
        <dbReference type="PROSITE" id="PS50878"/>
    </source>
</evidence>